<dbReference type="Proteomes" id="UP000003009">
    <property type="component" value="Unassembled WGS sequence"/>
</dbReference>
<dbReference type="EMBL" id="ACJW02000003">
    <property type="protein sequence ID" value="EEP67447.1"/>
    <property type="molecule type" value="Genomic_DNA"/>
</dbReference>
<sequence length="100" mass="10778">MAAIRPTPIIFKPLFSNRSVKGYAMKLLIVAAVAALSLAACGSTHTERTWDKSQELRGADWGKTQADLNAAGKGKVQANWQQMRDNLRNGNAGKPNAAIK</sequence>
<dbReference type="HOGENOM" id="CLU_2302087_0_0_4"/>
<accession>C4GL38</accession>
<evidence type="ECO:0000313" key="1">
    <source>
        <dbReference type="EMBL" id="EEP67447.1"/>
    </source>
</evidence>
<dbReference type="AlphaFoldDB" id="C4GL38"/>
<dbReference type="STRING" id="629741.GCWU000324_01694"/>
<evidence type="ECO:0000313" key="2">
    <source>
        <dbReference type="Proteomes" id="UP000003009"/>
    </source>
</evidence>
<keyword evidence="2" id="KW-1185">Reference proteome</keyword>
<protein>
    <submittedName>
        <fullName evidence="1">Uncharacterized protein</fullName>
    </submittedName>
</protein>
<gene>
    <name evidence="1" type="ORF">GCWU000324_01694</name>
</gene>
<name>C4GL38_9NEIS</name>
<proteinExistence type="predicted"/>
<comment type="caution">
    <text evidence="1">The sequence shown here is derived from an EMBL/GenBank/DDBJ whole genome shotgun (WGS) entry which is preliminary data.</text>
</comment>
<reference evidence="1" key="1">
    <citation type="submission" date="2009-04" db="EMBL/GenBank/DDBJ databases">
        <authorList>
            <person name="Weinstock G."/>
            <person name="Sodergren E."/>
            <person name="Clifton S."/>
            <person name="Fulton L."/>
            <person name="Fulton B."/>
            <person name="Courtney L."/>
            <person name="Fronick C."/>
            <person name="Harrison M."/>
            <person name="Strong C."/>
            <person name="Farmer C."/>
            <person name="Delahaunty K."/>
            <person name="Markovic C."/>
            <person name="Hall O."/>
            <person name="Minx P."/>
            <person name="Tomlinson C."/>
            <person name="Mitreva M."/>
            <person name="Nelson J."/>
            <person name="Hou S."/>
            <person name="Wollam A."/>
            <person name="Pepin K.H."/>
            <person name="Johnson M."/>
            <person name="Bhonagiri V."/>
            <person name="Nash W.E."/>
            <person name="Warren W."/>
            <person name="Chinwalla A."/>
            <person name="Mardis E.R."/>
            <person name="Wilson R.K."/>
        </authorList>
    </citation>
    <scope>NUCLEOTIDE SEQUENCE [LARGE SCALE GENOMIC DNA]</scope>
    <source>
        <strain evidence="1">ATCC 51147</strain>
    </source>
</reference>
<organism evidence="1 2">
    <name type="scientific">Kingella oralis ATCC 51147</name>
    <dbReference type="NCBI Taxonomy" id="629741"/>
    <lineage>
        <taxon>Bacteria</taxon>
        <taxon>Pseudomonadati</taxon>
        <taxon>Pseudomonadota</taxon>
        <taxon>Betaproteobacteria</taxon>
        <taxon>Neisseriales</taxon>
        <taxon>Neisseriaceae</taxon>
        <taxon>Kingella</taxon>
    </lineage>
</organism>